<dbReference type="Pfam" id="PF13579">
    <property type="entry name" value="Glyco_trans_4_4"/>
    <property type="match status" value="1"/>
</dbReference>
<evidence type="ECO:0000259" key="1">
    <source>
        <dbReference type="Pfam" id="PF00534"/>
    </source>
</evidence>
<name>A0A6N8EE54_9GAMM</name>
<feature type="domain" description="Glycosyl transferase family 1" evidence="1">
    <location>
        <begin position="205"/>
        <end position="374"/>
    </location>
</feature>
<dbReference type="PANTHER" id="PTHR45947:SF3">
    <property type="entry name" value="SULFOQUINOVOSYL TRANSFERASE SQD2"/>
    <property type="match status" value="1"/>
</dbReference>
<dbReference type="RefSeq" id="WP_155449778.1">
    <property type="nucleotide sequence ID" value="NZ_WNKT01000015.1"/>
</dbReference>
<gene>
    <name evidence="3" type="ORF">GJ668_08765</name>
</gene>
<reference evidence="3 4" key="1">
    <citation type="submission" date="2019-11" db="EMBL/GenBank/DDBJ databases">
        <title>Whole-genome sequence of the anaerobic purple sulfur bacterium Allochromatium palmeri DSM 15591.</title>
        <authorList>
            <person name="Kyndt J.A."/>
            <person name="Meyer T.E."/>
        </authorList>
    </citation>
    <scope>NUCLEOTIDE SEQUENCE [LARGE SCALE GENOMIC DNA]</scope>
    <source>
        <strain evidence="3 4">DSM 15591</strain>
    </source>
</reference>
<keyword evidence="4" id="KW-1185">Reference proteome</keyword>
<organism evidence="3 4">
    <name type="scientific">Allochromatium palmeri</name>
    <dbReference type="NCBI Taxonomy" id="231048"/>
    <lineage>
        <taxon>Bacteria</taxon>
        <taxon>Pseudomonadati</taxon>
        <taxon>Pseudomonadota</taxon>
        <taxon>Gammaproteobacteria</taxon>
        <taxon>Chromatiales</taxon>
        <taxon>Chromatiaceae</taxon>
        <taxon>Allochromatium</taxon>
    </lineage>
</organism>
<protein>
    <submittedName>
        <fullName evidence="3">Glycosyltransferase, exosortase A system-associated</fullName>
    </submittedName>
</protein>
<evidence type="ECO:0000313" key="4">
    <source>
        <dbReference type="Proteomes" id="UP000434044"/>
    </source>
</evidence>
<dbReference type="InterPro" id="IPR001296">
    <property type="entry name" value="Glyco_trans_1"/>
</dbReference>
<dbReference type="EMBL" id="WNKT01000015">
    <property type="protein sequence ID" value="MTW21189.1"/>
    <property type="molecule type" value="Genomic_DNA"/>
</dbReference>
<dbReference type="Pfam" id="PF00534">
    <property type="entry name" value="Glycos_transf_1"/>
    <property type="match status" value="1"/>
</dbReference>
<sequence>MQILHILDHSLPLHSGYSFRTANILREQQRRGWETHQLTGPRQTGCTVSEETAEGLHFHRTPAPTGLGSRHPLIGPWLETRHTEQRLLELATRLKPDILHAHSPVLDALPALRVARRLGLPIVYEIRAFWEDAAVDHGTTHEGSARYRATRALETWVMQRVDHLFTICEGLRRDILARGIPPDKVTVIPNAVDIEHFQLASPPDPELKRQLGLDASARLLGFIGSFYAYEGLDLLLDALPRLLQTHPDLRVLLVGGGPQEANLKAQAQRLGLADKIVFTGRVPHTEVNRYYDLVDLLVYPRHSMRLTELVTPLKPLEAMAQGRLLVASDVGGHRELIRDGETGGLFAAGDAEALAQAIRDLLAHESGWPAMRQAGRRFVEQERNWTQSVAHYAAPYTRLIEHAHRSR</sequence>
<dbReference type="CDD" id="cd03794">
    <property type="entry name" value="GT4_WbuB-like"/>
    <property type="match status" value="1"/>
</dbReference>
<dbReference type="AlphaFoldDB" id="A0A6N8EE54"/>
<dbReference type="OrthoDB" id="9764577at2"/>
<dbReference type="InterPro" id="IPR024004">
    <property type="entry name" value="PEP-CTERM/XrtA_GlycosylTrfase"/>
</dbReference>
<evidence type="ECO:0000259" key="2">
    <source>
        <dbReference type="Pfam" id="PF13579"/>
    </source>
</evidence>
<dbReference type="Gene3D" id="3.40.50.2000">
    <property type="entry name" value="Glycogen Phosphorylase B"/>
    <property type="match status" value="2"/>
</dbReference>
<proteinExistence type="predicted"/>
<dbReference type="InterPro" id="IPR028098">
    <property type="entry name" value="Glyco_trans_4-like_N"/>
</dbReference>
<dbReference type="InterPro" id="IPR050194">
    <property type="entry name" value="Glycosyltransferase_grp1"/>
</dbReference>
<dbReference type="GO" id="GO:0016758">
    <property type="term" value="F:hexosyltransferase activity"/>
    <property type="evidence" value="ECO:0007669"/>
    <property type="project" value="TreeGrafter"/>
</dbReference>
<accession>A0A6N8EE54</accession>
<dbReference type="PANTHER" id="PTHR45947">
    <property type="entry name" value="SULFOQUINOVOSYL TRANSFERASE SQD2"/>
    <property type="match status" value="1"/>
</dbReference>
<dbReference type="NCBIfam" id="TIGR04063">
    <property type="entry name" value="stp3"/>
    <property type="match status" value="1"/>
</dbReference>
<dbReference type="SUPFAM" id="SSF53756">
    <property type="entry name" value="UDP-Glycosyltransferase/glycogen phosphorylase"/>
    <property type="match status" value="1"/>
</dbReference>
<keyword evidence="3" id="KW-0808">Transferase</keyword>
<feature type="domain" description="Glycosyltransferase subfamily 4-like N-terminal" evidence="2">
    <location>
        <begin position="16"/>
        <end position="190"/>
    </location>
</feature>
<evidence type="ECO:0000313" key="3">
    <source>
        <dbReference type="EMBL" id="MTW21189.1"/>
    </source>
</evidence>
<comment type="caution">
    <text evidence="3">The sequence shown here is derived from an EMBL/GenBank/DDBJ whole genome shotgun (WGS) entry which is preliminary data.</text>
</comment>
<dbReference type="Proteomes" id="UP000434044">
    <property type="component" value="Unassembled WGS sequence"/>
</dbReference>